<evidence type="ECO:0000313" key="3">
    <source>
        <dbReference type="Proteomes" id="UP000030754"/>
    </source>
</evidence>
<keyword evidence="1" id="KW-0812">Transmembrane</keyword>
<accession>U6MSE7</accession>
<dbReference type="Proteomes" id="UP000030754">
    <property type="component" value="Unassembled WGS sequence"/>
</dbReference>
<dbReference type="RefSeq" id="XP_013433871.1">
    <property type="nucleotide sequence ID" value="XM_013578417.1"/>
</dbReference>
<dbReference type="OrthoDB" id="365936at2759"/>
<dbReference type="VEuPathDB" id="ToxoDB:ENH_00004560"/>
<feature type="transmembrane region" description="Helical" evidence="1">
    <location>
        <begin position="25"/>
        <end position="47"/>
    </location>
</feature>
<dbReference type="GeneID" id="25470647"/>
<proteinExistence type="predicted"/>
<keyword evidence="1" id="KW-1133">Transmembrane helix</keyword>
<dbReference type="EMBL" id="HG723148">
    <property type="protein sequence ID" value="CDJ65404.1"/>
    <property type="molecule type" value="Genomic_DNA"/>
</dbReference>
<name>U6MSE7_9EIME</name>
<evidence type="ECO:0000256" key="1">
    <source>
        <dbReference type="SAM" id="Phobius"/>
    </source>
</evidence>
<organism evidence="2 3">
    <name type="scientific">Eimeria necatrix</name>
    <dbReference type="NCBI Taxonomy" id="51315"/>
    <lineage>
        <taxon>Eukaryota</taxon>
        <taxon>Sar</taxon>
        <taxon>Alveolata</taxon>
        <taxon>Apicomplexa</taxon>
        <taxon>Conoidasida</taxon>
        <taxon>Coccidia</taxon>
        <taxon>Eucoccidiorida</taxon>
        <taxon>Eimeriorina</taxon>
        <taxon>Eimeriidae</taxon>
        <taxon>Eimeria</taxon>
    </lineage>
</organism>
<protein>
    <submittedName>
        <fullName evidence="2">Uncharacterized protein</fullName>
    </submittedName>
</protein>
<reference evidence="2" key="1">
    <citation type="submission" date="2013-10" db="EMBL/GenBank/DDBJ databases">
        <title>Genomic analysis of the causative agents of coccidiosis in chickens.</title>
        <authorList>
            <person name="Reid A.J."/>
            <person name="Blake D."/>
            <person name="Billington K."/>
            <person name="Browne H."/>
            <person name="Dunn M."/>
            <person name="Hung S."/>
            <person name="Kawahara F."/>
            <person name="Miranda-Saavedra D."/>
            <person name="Mourier T."/>
            <person name="Nagra H."/>
            <person name="Otto T.D."/>
            <person name="Rawlings N."/>
            <person name="Sanchez A."/>
            <person name="Sanders M."/>
            <person name="Subramaniam C."/>
            <person name="Tay Y."/>
            <person name="Dear P."/>
            <person name="Doerig C."/>
            <person name="Gruber A."/>
            <person name="Parkinson J."/>
            <person name="Shirley M."/>
            <person name="Wan K.L."/>
            <person name="Berriman M."/>
            <person name="Tomley F."/>
            <person name="Pain A."/>
        </authorList>
    </citation>
    <scope>NUCLEOTIDE SEQUENCE [LARGE SCALE GENOMIC DNA]</scope>
    <source>
        <strain evidence="2">Houghton</strain>
    </source>
</reference>
<dbReference type="AlphaFoldDB" id="U6MSE7"/>
<sequence>MMLRYLFKKQPGGGPAPLIHNPVRWWILLLICLHMFLFTVAAAAFAFPSMWDLYCVQLLNNSTYCAVCAGANPKP</sequence>
<gene>
    <name evidence="2" type="ORF">ENH_00004560</name>
</gene>
<keyword evidence="1" id="KW-0472">Membrane</keyword>
<evidence type="ECO:0000313" key="2">
    <source>
        <dbReference type="EMBL" id="CDJ65404.1"/>
    </source>
</evidence>
<reference evidence="2" key="2">
    <citation type="submission" date="2013-10" db="EMBL/GenBank/DDBJ databases">
        <authorList>
            <person name="Aslett M."/>
        </authorList>
    </citation>
    <scope>NUCLEOTIDE SEQUENCE [LARGE SCALE GENOMIC DNA]</scope>
    <source>
        <strain evidence="2">Houghton</strain>
    </source>
</reference>
<keyword evidence="3" id="KW-1185">Reference proteome</keyword>